<comment type="similarity">
    <text evidence="1 6">Belongs to the sigma-70 factor family. ECF subfamily.</text>
</comment>
<dbReference type="Gene3D" id="1.10.10.10">
    <property type="entry name" value="Winged helix-like DNA-binding domain superfamily/Winged helix DNA-binding domain"/>
    <property type="match status" value="1"/>
</dbReference>
<dbReference type="Gene3D" id="1.10.1740.10">
    <property type="match status" value="1"/>
</dbReference>
<feature type="domain" description="RNA polymerase sigma factor 70 region 4 type 2" evidence="8">
    <location>
        <begin position="120"/>
        <end position="171"/>
    </location>
</feature>
<dbReference type="InterPro" id="IPR000838">
    <property type="entry name" value="RNA_pol_sigma70_ECF_CS"/>
</dbReference>
<comment type="caution">
    <text evidence="9">The sequence shown here is derived from an EMBL/GenBank/DDBJ whole genome shotgun (WGS) entry which is preliminary data.</text>
</comment>
<dbReference type="InterPro" id="IPR007627">
    <property type="entry name" value="RNA_pol_sigma70_r2"/>
</dbReference>
<organism evidence="9 10">
    <name type="scientific">Cellvibrio zantedeschiae</name>
    <dbReference type="NCBI Taxonomy" id="1237077"/>
    <lineage>
        <taxon>Bacteria</taxon>
        <taxon>Pseudomonadati</taxon>
        <taxon>Pseudomonadota</taxon>
        <taxon>Gammaproteobacteria</taxon>
        <taxon>Cellvibrionales</taxon>
        <taxon>Cellvibrionaceae</taxon>
        <taxon>Cellvibrio</taxon>
    </lineage>
</organism>
<dbReference type="InterPro" id="IPR014284">
    <property type="entry name" value="RNA_pol_sigma-70_dom"/>
</dbReference>
<sequence length="182" mass="20753">MEMLDSDAVLVERTLKLNDQQAFARLMLRHQLVVRSLLARCCRNDRHAVDDLVQETFLRAYLSLSSFRSEAKFSTWLYRIAFNLVADKFRRKSLDYCDLDSIQGIADNCKLLSQSDLRGDLVKALDKISEQQKIAVRLCLEEGYTHADAAEAMNLPLGTVKSHVSRGRAQLQQLLVHWGEVA</sequence>
<evidence type="ECO:0000313" key="10">
    <source>
        <dbReference type="Proteomes" id="UP000619761"/>
    </source>
</evidence>
<accession>A0ABQ3B469</accession>
<evidence type="ECO:0000256" key="1">
    <source>
        <dbReference type="ARBA" id="ARBA00010641"/>
    </source>
</evidence>
<protein>
    <recommendedName>
        <fullName evidence="6">RNA polymerase sigma factor</fullName>
    </recommendedName>
</protein>
<keyword evidence="4 6" id="KW-0238">DNA-binding</keyword>
<keyword evidence="10" id="KW-1185">Reference proteome</keyword>
<evidence type="ECO:0000256" key="4">
    <source>
        <dbReference type="ARBA" id="ARBA00023125"/>
    </source>
</evidence>
<keyword evidence="3 6" id="KW-0731">Sigma factor</keyword>
<keyword evidence="5 6" id="KW-0804">Transcription</keyword>
<keyword evidence="2 6" id="KW-0805">Transcription regulation</keyword>
<gene>
    <name evidence="9" type="ORF">GCM10011613_22260</name>
</gene>
<dbReference type="PROSITE" id="PS01063">
    <property type="entry name" value="SIGMA70_ECF"/>
    <property type="match status" value="1"/>
</dbReference>
<reference evidence="10" key="1">
    <citation type="journal article" date="2019" name="Int. J. Syst. Evol. Microbiol.">
        <title>The Global Catalogue of Microorganisms (GCM) 10K type strain sequencing project: providing services to taxonomists for standard genome sequencing and annotation.</title>
        <authorList>
            <consortium name="The Broad Institute Genomics Platform"/>
            <consortium name="The Broad Institute Genome Sequencing Center for Infectious Disease"/>
            <person name="Wu L."/>
            <person name="Ma J."/>
        </authorList>
    </citation>
    <scope>NUCLEOTIDE SEQUENCE [LARGE SCALE GENOMIC DNA]</scope>
    <source>
        <strain evidence="10">KCTC 32239</strain>
    </source>
</reference>
<evidence type="ECO:0000256" key="2">
    <source>
        <dbReference type="ARBA" id="ARBA00023015"/>
    </source>
</evidence>
<dbReference type="Pfam" id="PF04542">
    <property type="entry name" value="Sigma70_r2"/>
    <property type="match status" value="1"/>
</dbReference>
<evidence type="ECO:0000313" key="9">
    <source>
        <dbReference type="EMBL" id="GGY77270.1"/>
    </source>
</evidence>
<dbReference type="InterPro" id="IPR013325">
    <property type="entry name" value="RNA_pol_sigma_r2"/>
</dbReference>
<proteinExistence type="inferred from homology"/>
<evidence type="ECO:0000259" key="7">
    <source>
        <dbReference type="Pfam" id="PF04542"/>
    </source>
</evidence>
<dbReference type="Proteomes" id="UP000619761">
    <property type="component" value="Unassembled WGS sequence"/>
</dbReference>
<dbReference type="NCBIfam" id="TIGR02937">
    <property type="entry name" value="sigma70-ECF"/>
    <property type="match status" value="1"/>
</dbReference>
<dbReference type="InterPro" id="IPR013249">
    <property type="entry name" value="RNA_pol_sigma70_r4_t2"/>
</dbReference>
<dbReference type="Pfam" id="PF08281">
    <property type="entry name" value="Sigma70_r4_2"/>
    <property type="match status" value="1"/>
</dbReference>
<feature type="domain" description="RNA polymerase sigma-70 region 2" evidence="7">
    <location>
        <begin position="27"/>
        <end position="93"/>
    </location>
</feature>
<dbReference type="PANTHER" id="PTHR43133:SF51">
    <property type="entry name" value="RNA POLYMERASE SIGMA FACTOR"/>
    <property type="match status" value="1"/>
</dbReference>
<dbReference type="PANTHER" id="PTHR43133">
    <property type="entry name" value="RNA POLYMERASE ECF-TYPE SIGMA FACTO"/>
    <property type="match status" value="1"/>
</dbReference>
<dbReference type="SUPFAM" id="SSF88946">
    <property type="entry name" value="Sigma2 domain of RNA polymerase sigma factors"/>
    <property type="match status" value="1"/>
</dbReference>
<evidence type="ECO:0000256" key="5">
    <source>
        <dbReference type="ARBA" id="ARBA00023163"/>
    </source>
</evidence>
<evidence type="ECO:0000259" key="8">
    <source>
        <dbReference type="Pfam" id="PF08281"/>
    </source>
</evidence>
<dbReference type="InterPro" id="IPR013324">
    <property type="entry name" value="RNA_pol_sigma_r3/r4-like"/>
</dbReference>
<name>A0ABQ3B469_9GAMM</name>
<evidence type="ECO:0000256" key="6">
    <source>
        <dbReference type="RuleBase" id="RU000716"/>
    </source>
</evidence>
<dbReference type="InterPro" id="IPR036388">
    <property type="entry name" value="WH-like_DNA-bd_sf"/>
</dbReference>
<dbReference type="InterPro" id="IPR039425">
    <property type="entry name" value="RNA_pol_sigma-70-like"/>
</dbReference>
<dbReference type="SUPFAM" id="SSF88659">
    <property type="entry name" value="Sigma3 and sigma4 domains of RNA polymerase sigma factors"/>
    <property type="match status" value="1"/>
</dbReference>
<dbReference type="EMBL" id="BMYZ01000002">
    <property type="protein sequence ID" value="GGY77270.1"/>
    <property type="molecule type" value="Genomic_DNA"/>
</dbReference>
<evidence type="ECO:0000256" key="3">
    <source>
        <dbReference type="ARBA" id="ARBA00023082"/>
    </source>
</evidence>